<comment type="caution">
    <text evidence="1">The sequence shown here is derived from an EMBL/GenBank/DDBJ whole genome shotgun (WGS) entry which is preliminary data.</text>
</comment>
<proteinExistence type="predicted"/>
<organism evidence="1">
    <name type="scientific">mine drainage metagenome</name>
    <dbReference type="NCBI Taxonomy" id="410659"/>
    <lineage>
        <taxon>unclassified sequences</taxon>
        <taxon>metagenomes</taxon>
        <taxon>ecological metagenomes</taxon>
    </lineage>
</organism>
<dbReference type="EMBL" id="CABQ01000086">
    <property type="protein sequence ID" value="CBI07297.1"/>
    <property type="molecule type" value="Genomic_DNA"/>
</dbReference>
<evidence type="ECO:0000313" key="1">
    <source>
        <dbReference type="EMBL" id="CBI07297.1"/>
    </source>
</evidence>
<sequence length="106" mass="12567">MQFSGPSYLFHYAIRQPNVRNQSLTVILVRKNFCGTPFRLCRANTFVWSVVQRHKAIFRHCQGDIVVAHQELNFHVTRVQRFHDGSDLATQKVLLWYGFQKRYNVE</sequence>
<gene>
    <name evidence="1" type="ORF">CARN6_0626</name>
</gene>
<reference evidence="1" key="1">
    <citation type="submission" date="2009-10" db="EMBL/GenBank/DDBJ databases">
        <title>Diversity of trophic interactions inside an arsenic-rich microbial ecosystem.</title>
        <authorList>
            <person name="Bertin P.N."/>
            <person name="Heinrich-Salmeron A."/>
            <person name="Pelletier E."/>
            <person name="Goulhen-Chollet F."/>
            <person name="Arsene-Ploetze F."/>
            <person name="Gallien S."/>
            <person name="Calteau A."/>
            <person name="Vallenet D."/>
            <person name="Casiot C."/>
            <person name="Chane-Woon-Ming B."/>
            <person name="Giloteaux L."/>
            <person name="Barakat M."/>
            <person name="Bonnefoy V."/>
            <person name="Bruneel O."/>
            <person name="Chandler M."/>
            <person name="Cleiss J."/>
            <person name="Duran R."/>
            <person name="Elbaz-Poulichet F."/>
            <person name="Fonknechten N."/>
            <person name="Lauga B."/>
            <person name="Mornico D."/>
            <person name="Ortet P."/>
            <person name="Schaeffer C."/>
            <person name="Siguier P."/>
            <person name="Alexander Thil Smith A."/>
            <person name="Van Dorsselaer A."/>
            <person name="Weissenbach J."/>
            <person name="Medigue C."/>
            <person name="Le Paslier D."/>
        </authorList>
    </citation>
    <scope>NUCLEOTIDE SEQUENCE</scope>
</reference>
<protein>
    <submittedName>
        <fullName evidence="1">Uncharacterized protein</fullName>
    </submittedName>
</protein>
<dbReference type="AlphaFoldDB" id="E6QJ81"/>
<accession>E6QJ81</accession>
<name>E6QJ81_9ZZZZ</name>